<organism evidence="5 6">
    <name type="scientific">Eptatretus burgeri</name>
    <name type="common">Inshore hagfish</name>
    <dbReference type="NCBI Taxonomy" id="7764"/>
    <lineage>
        <taxon>Eukaryota</taxon>
        <taxon>Metazoa</taxon>
        <taxon>Chordata</taxon>
        <taxon>Craniata</taxon>
        <taxon>Vertebrata</taxon>
        <taxon>Cyclostomata</taxon>
        <taxon>Myxini</taxon>
        <taxon>Myxiniformes</taxon>
        <taxon>Myxinidae</taxon>
        <taxon>Eptatretinae</taxon>
        <taxon>Eptatretus</taxon>
    </lineage>
</organism>
<dbReference type="InterPro" id="IPR018034">
    <property type="entry name" value="Kri1"/>
</dbReference>
<accession>A0A8C4N513</accession>
<name>A0A8C4N513_EPTBU</name>
<dbReference type="GeneTree" id="ENSGT00390000005605"/>
<dbReference type="Proteomes" id="UP000694388">
    <property type="component" value="Unplaced"/>
</dbReference>
<feature type="region of interest" description="Disordered" evidence="3">
    <location>
        <begin position="246"/>
        <end position="280"/>
    </location>
</feature>
<reference evidence="5" key="1">
    <citation type="submission" date="2025-05" db="UniProtKB">
        <authorList>
            <consortium name="Ensembl"/>
        </authorList>
    </citation>
    <scope>IDENTIFICATION</scope>
</reference>
<feature type="compositionally biased region" description="Basic residues" evidence="3">
    <location>
        <begin position="707"/>
        <end position="721"/>
    </location>
</feature>
<protein>
    <recommendedName>
        <fullName evidence="2">Protein KRI1 homolog</fullName>
    </recommendedName>
</protein>
<feature type="compositionally biased region" description="Basic and acidic residues" evidence="3">
    <location>
        <begin position="637"/>
        <end position="648"/>
    </location>
</feature>
<evidence type="ECO:0000256" key="1">
    <source>
        <dbReference type="ARBA" id="ARBA00007473"/>
    </source>
</evidence>
<dbReference type="Ensembl" id="ENSEBUT00000002868.1">
    <property type="protein sequence ID" value="ENSEBUP00000002513.1"/>
    <property type="gene ID" value="ENSEBUG00000001940.1"/>
</dbReference>
<dbReference type="Pfam" id="PF12936">
    <property type="entry name" value="Kri1_C"/>
    <property type="match status" value="1"/>
</dbReference>
<feature type="compositionally biased region" description="Basic and acidic residues" evidence="3">
    <location>
        <begin position="29"/>
        <end position="39"/>
    </location>
</feature>
<dbReference type="Pfam" id="PF05178">
    <property type="entry name" value="Kri1"/>
    <property type="match status" value="1"/>
</dbReference>
<dbReference type="GO" id="GO:0030686">
    <property type="term" value="C:90S preribosome"/>
    <property type="evidence" value="ECO:0007669"/>
    <property type="project" value="TreeGrafter"/>
</dbReference>
<dbReference type="PANTHER" id="PTHR14490:SF5">
    <property type="entry name" value="PROTEIN KRI1 HOMOLOG"/>
    <property type="match status" value="1"/>
</dbReference>
<dbReference type="InterPro" id="IPR024626">
    <property type="entry name" value="Kri1-like_C"/>
</dbReference>
<evidence type="ECO:0000256" key="3">
    <source>
        <dbReference type="SAM" id="MobiDB-lite"/>
    </source>
</evidence>
<feature type="compositionally biased region" description="Basic and acidic residues" evidence="3">
    <location>
        <begin position="688"/>
        <end position="706"/>
    </location>
</feature>
<feature type="region of interest" description="Disordered" evidence="3">
    <location>
        <begin position="688"/>
        <end position="728"/>
    </location>
</feature>
<evidence type="ECO:0000313" key="6">
    <source>
        <dbReference type="Proteomes" id="UP000694388"/>
    </source>
</evidence>
<dbReference type="AlphaFoldDB" id="A0A8C4N513"/>
<feature type="region of interest" description="Disordered" evidence="3">
    <location>
        <begin position="81"/>
        <end position="104"/>
    </location>
</feature>
<feature type="region of interest" description="Disordered" evidence="3">
    <location>
        <begin position="155"/>
        <end position="203"/>
    </location>
</feature>
<feature type="region of interest" description="Disordered" evidence="3">
    <location>
        <begin position="29"/>
        <end position="54"/>
    </location>
</feature>
<feature type="compositionally biased region" description="Basic and acidic residues" evidence="3">
    <location>
        <begin position="190"/>
        <end position="201"/>
    </location>
</feature>
<dbReference type="Ensembl" id="ENSEBUT00000002855.1">
    <property type="protein sequence ID" value="ENSEBUP00000002500.1"/>
    <property type="gene ID" value="ENSEBUG00000001940.1"/>
</dbReference>
<feature type="compositionally biased region" description="Basic and acidic residues" evidence="3">
    <location>
        <begin position="328"/>
        <end position="338"/>
    </location>
</feature>
<sequence length="774" mass="90020">MASSSFRVNQAFAKNYHRYRREEELQRLRDRYGDAKDSESGSDSDSESECEEVISPKREREFYRTLSLLKKNDPKIYQKDAKFYSSSSSDDEGKQNSKKKKDSPFFIADYERNVMLVKNGKYVDESDEENELKDHVLSHVEEQKQIKESFQAFLAESNSESESEAKRKGDQDLSTVLGSGLLQHKKKTQKEKEGEEADFRAWLRGQGSSGGGADLAYLRDRWCSSQLPEDEIFLRDYLLLQRYQEKKEDKEEDAGSDEDKGGHVLLESQEGEEEEDSDEEGFLFLKKQDDFERKMNFRFVEPDNCTIRSFARNAVGSVRTKDKRRQQKRETKKERKRQEKELRFAELRHLERLQQEVAAEKLQKLWDAAHGWSECRAQVKGDGNDLEQKPEGMESEEVGNLFQTKELDGDFDPTMHDQMMAKYFGDEYYQQVESKKPDMNGWCDDGDLPCEDGTTDETKDWNEPHCDDSNFVMDVDFDPTAKRPPQRKTRGVKKKTSAIDRLPCEDVLDDLTCRFKYRKVIPNDFGLTPEEIIFADDRELNQWSSLRKTCMYRTEAEELKEVHRAIRRGANIVKKRNVLQSLVEREENMEFGQPKKTAPGFKQRVRLRRKEQLTALEEEQAVGLMGREVEDNDDGSEDRGEANEDMQKNVKGKAKPSKLPKFEVNTVNKRVKADGGRQQVSVKHQLEITEGEKGKRRDKKKHVEHERKRKPQKAWVKGKRKREPESHRCAELSLQVGDRTMSASRIAAYGLNVHSVFRRHKQSKNGSGLQEKQK</sequence>
<feature type="domain" description="Kri1-like C-terminal" evidence="4">
    <location>
        <begin position="500"/>
        <end position="568"/>
    </location>
</feature>
<dbReference type="PANTHER" id="PTHR14490">
    <property type="entry name" value="ZINC FINGER, ZZ TYPE"/>
    <property type="match status" value="1"/>
</dbReference>
<evidence type="ECO:0000259" key="4">
    <source>
        <dbReference type="Pfam" id="PF12936"/>
    </source>
</evidence>
<evidence type="ECO:0000256" key="2">
    <source>
        <dbReference type="ARBA" id="ARBA00017294"/>
    </source>
</evidence>
<keyword evidence="6" id="KW-1185">Reference proteome</keyword>
<dbReference type="GO" id="GO:0000447">
    <property type="term" value="P:endonucleolytic cleavage in ITS1 to separate SSU-rRNA from 5.8S rRNA and LSU-rRNA from tricistronic rRNA transcript (SSU-rRNA, 5.8S rRNA, LSU-rRNA)"/>
    <property type="evidence" value="ECO:0007669"/>
    <property type="project" value="TreeGrafter"/>
</dbReference>
<feature type="compositionally biased region" description="Acidic residues" evidence="3">
    <location>
        <begin position="269"/>
        <end position="280"/>
    </location>
</feature>
<dbReference type="GO" id="GO:0005730">
    <property type="term" value="C:nucleolus"/>
    <property type="evidence" value="ECO:0007669"/>
    <property type="project" value="TreeGrafter"/>
</dbReference>
<proteinExistence type="inferred from homology"/>
<dbReference type="OMA" id="WDNYDPR"/>
<evidence type="ECO:0000313" key="5">
    <source>
        <dbReference type="Ensembl" id="ENSEBUP00000002500.1"/>
    </source>
</evidence>
<feature type="region of interest" description="Disordered" evidence="3">
    <location>
        <begin position="618"/>
        <end position="660"/>
    </location>
</feature>
<feature type="region of interest" description="Disordered" evidence="3">
    <location>
        <begin position="316"/>
        <end position="338"/>
    </location>
</feature>
<comment type="similarity">
    <text evidence="1">Belongs to the KRI1 family.</text>
</comment>
<feature type="compositionally biased region" description="Acidic residues" evidence="3">
    <location>
        <begin position="40"/>
        <end position="52"/>
    </location>
</feature>